<keyword evidence="1 2" id="KW-0500">Molybdenum</keyword>
<feature type="domain" description="Mop" evidence="3">
    <location>
        <begin position="73"/>
        <end position="139"/>
    </location>
</feature>
<dbReference type="Gene3D" id="2.40.50.100">
    <property type="match status" value="2"/>
</dbReference>
<dbReference type="PANTHER" id="PTHR30432">
    <property type="entry name" value="TRANSCRIPTIONAL REGULATOR MODE"/>
    <property type="match status" value="1"/>
</dbReference>
<dbReference type="PANTHER" id="PTHR30432:SF1">
    <property type="entry name" value="DNA-BINDING TRANSCRIPTIONAL DUAL REGULATOR MODE"/>
    <property type="match status" value="1"/>
</dbReference>
<dbReference type="PROSITE" id="PS51866">
    <property type="entry name" value="MOP"/>
    <property type="match status" value="2"/>
</dbReference>
<evidence type="ECO:0000313" key="5">
    <source>
        <dbReference type="Proteomes" id="UP000235803"/>
    </source>
</evidence>
<comment type="caution">
    <text evidence="4">The sequence shown here is derived from an EMBL/GenBank/DDBJ whole genome shotgun (WGS) entry which is preliminary data.</text>
</comment>
<gene>
    <name evidence="4" type="ORF">C1H69_15840</name>
</gene>
<dbReference type="EMBL" id="PNRF01000032">
    <property type="protein sequence ID" value="PMR73799.1"/>
    <property type="molecule type" value="Genomic_DNA"/>
</dbReference>
<dbReference type="SUPFAM" id="SSF50331">
    <property type="entry name" value="MOP-like"/>
    <property type="match status" value="2"/>
</dbReference>
<dbReference type="OrthoDB" id="9800709at2"/>
<dbReference type="InterPro" id="IPR005116">
    <property type="entry name" value="Transp-assoc_OB_typ1"/>
</dbReference>
<protein>
    <submittedName>
        <fullName evidence="4">Transporter</fullName>
    </submittedName>
</protein>
<dbReference type="GO" id="GO:0015689">
    <property type="term" value="P:molybdate ion transport"/>
    <property type="evidence" value="ECO:0007669"/>
    <property type="project" value="InterPro"/>
</dbReference>
<evidence type="ECO:0000256" key="2">
    <source>
        <dbReference type="PROSITE-ProRule" id="PRU01213"/>
    </source>
</evidence>
<dbReference type="NCBIfam" id="TIGR00638">
    <property type="entry name" value="Mop"/>
    <property type="match status" value="2"/>
</dbReference>
<feature type="domain" description="Mop" evidence="3">
    <location>
        <begin position="2"/>
        <end position="68"/>
    </location>
</feature>
<keyword evidence="5" id="KW-1185">Reference proteome</keyword>
<evidence type="ECO:0000259" key="3">
    <source>
        <dbReference type="PROSITE" id="PS51866"/>
    </source>
</evidence>
<organism evidence="4 5">
    <name type="scientific">Billgrantia endophytica</name>
    <dbReference type="NCBI Taxonomy" id="2033802"/>
    <lineage>
        <taxon>Bacteria</taxon>
        <taxon>Pseudomonadati</taxon>
        <taxon>Pseudomonadota</taxon>
        <taxon>Gammaproteobacteria</taxon>
        <taxon>Oceanospirillales</taxon>
        <taxon>Halomonadaceae</taxon>
        <taxon>Billgrantia</taxon>
    </lineage>
</organism>
<reference evidence="4 5" key="1">
    <citation type="submission" date="2018-01" db="EMBL/GenBank/DDBJ databases">
        <title>Halomonas endophytica sp. nov., isolated from storage liquid in the stems of Populus euphratica.</title>
        <authorList>
            <person name="Chen C."/>
        </authorList>
    </citation>
    <scope>NUCLEOTIDE SEQUENCE [LARGE SCALE GENOMIC DNA]</scope>
    <source>
        <strain evidence="4 5">MC28</strain>
    </source>
</reference>
<sequence length="140" mass="14482">MKTSARNQLSGSIKEIKKGAVNGNVVLDLGNELVVVANITNDSIERLQLAPGKPALALIKASFILLSPDPEVKISARNRLQGTVSGIIPGAVNSEVILQLPTGQGITAIVTNESVSELALAVGQPCTALIKASHIIIAVD</sequence>
<evidence type="ECO:0000313" key="4">
    <source>
        <dbReference type="EMBL" id="PMR73799.1"/>
    </source>
</evidence>
<dbReference type="Proteomes" id="UP000235803">
    <property type="component" value="Unassembled WGS sequence"/>
</dbReference>
<dbReference type="Pfam" id="PF03459">
    <property type="entry name" value="TOBE"/>
    <property type="match status" value="2"/>
</dbReference>
<accession>A0A2N7U032</accession>
<dbReference type="InterPro" id="IPR004606">
    <property type="entry name" value="Mop_domain"/>
</dbReference>
<name>A0A2N7U032_9GAMM</name>
<proteinExistence type="predicted"/>
<dbReference type="InterPro" id="IPR051815">
    <property type="entry name" value="Molybdate_resp_trans_reg"/>
</dbReference>
<dbReference type="AlphaFoldDB" id="A0A2N7U032"/>
<evidence type="ECO:0000256" key="1">
    <source>
        <dbReference type="ARBA" id="ARBA00022505"/>
    </source>
</evidence>
<dbReference type="RefSeq" id="WP_102654348.1">
    <property type="nucleotide sequence ID" value="NZ_PNRF01000032.1"/>
</dbReference>
<dbReference type="InterPro" id="IPR008995">
    <property type="entry name" value="Mo/tungstate-bd_C_term_dom"/>
</dbReference>